<reference evidence="1 2" key="1">
    <citation type="submission" date="2018-05" db="EMBL/GenBank/DDBJ databases">
        <title>Genomic Encyclopedia of Type Strains, Phase IV (KMG-V): Genome sequencing to study the core and pangenomes of soil and plant-associated prokaryotes.</title>
        <authorList>
            <person name="Whitman W."/>
        </authorList>
    </citation>
    <scope>NUCLEOTIDE SEQUENCE [LARGE SCALE GENOMIC DNA]</scope>
    <source>
        <strain evidence="1 2">SLV-132</strain>
    </source>
</reference>
<evidence type="ECO:0000313" key="1">
    <source>
        <dbReference type="EMBL" id="PWK33955.1"/>
    </source>
</evidence>
<accession>A0A316EPG0</accession>
<gene>
    <name evidence="1" type="ORF">C7419_103274</name>
</gene>
<sequence length="50" mass="5186">MKFLVLMFTLGATLLGGCAYYVPDPYPGGHPQGGPGNNFCPPGQAKKGNC</sequence>
<name>A0A316EPG0_9BURK</name>
<proteinExistence type="predicted"/>
<protein>
    <recommendedName>
        <fullName evidence="3">Lipoprotein</fullName>
    </recommendedName>
</protein>
<comment type="caution">
    <text evidence="1">The sequence shown here is derived from an EMBL/GenBank/DDBJ whole genome shotgun (WGS) entry which is preliminary data.</text>
</comment>
<dbReference type="AlphaFoldDB" id="A0A316EPG0"/>
<keyword evidence="2" id="KW-1185">Reference proteome</keyword>
<dbReference type="EMBL" id="QGGT01000003">
    <property type="protein sequence ID" value="PWK33955.1"/>
    <property type="molecule type" value="Genomic_DNA"/>
</dbReference>
<evidence type="ECO:0000313" key="2">
    <source>
        <dbReference type="Proteomes" id="UP000245754"/>
    </source>
</evidence>
<organism evidence="1 2">
    <name type="scientific">Cupriavidus plantarum</name>
    <dbReference type="NCBI Taxonomy" id="942865"/>
    <lineage>
        <taxon>Bacteria</taxon>
        <taxon>Pseudomonadati</taxon>
        <taxon>Pseudomonadota</taxon>
        <taxon>Betaproteobacteria</taxon>
        <taxon>Burkholderiales</taxon>
        <taxon>Burkholderiaceae</taxon>
        <taxon>Cupriavidus</taxon>
    </lineage>
</organism>
<dbReference type="RefSeq" id="WP_167468492.1">
    <property type="nucleotide sequence ID" value="NZ_JACBYU010000004.1"/>
</dbReference>
<dbReference type="PROSITE" id="PS51257">
    <property type="entry name" value="PROKAR_LIPOPROTEIN"/>
    <property type="match status" value="1"/>
</dbReference>
<dbReference type="Proteomes" id="UP000245754">
    <property type="component" value="Unassembled WGS sequence"/>
</dbReference>
<evidence type="ECO:0008006" key="3">
    <source>
        <dbReference type="Google" id="ProtNLM"/>
    </source>
</evidence>